<accession>A0A6B8RQE8</accession>
<protein>
    <submittedName>
        <fullName evidence="1">DUF1128 domain-containing protein</fullName>
    </submittedName>
</protein>
<gene>
    <name evidence="1" type="ORF">EHS13_26700</name>
</gene>
<dbReference type="Pfam" id="PF06569">
    <property type="entry name" value="DUF1128"/>
    <property type="match status" value="1"/>
</dbReference>
<evidence type="ECO:0000313" key="1">
    <source>
        <dbReference type="EMBL" id="QGQ98219.1"/>
    </source>
</evidence>
<reference evidence="2" key="1">
    <citation type="submission" date="2018-11" db="EMBL/GenBank/DDBJ databases">
        <title>Complete genome sequence of Paenibacillus sp. ML311-T8.</title>
        <authorList>
            <person name="Nam Y.-D."/>
            <person name="Kang J."/>
            <person name="Chung W.-H."/>
            <person name="Park Y.S."/>
        </authorList>
    </citation>
    <scope>NUCLEOTIDE SEQUENCE [LARGE SCALE GENOMIC DNA]</scope>
    <source>
        <strain evidence="2">ML311-T8</strain>
    </source>
</reference>
<organism evidence="1 2">
    <name type="scientific">Paenibacillus psychroresistens</name>
    <dbReference type="NCBI Taxonomy" id="1778678"/>
    <lineage>
        <taxon>Bacteria</taxon>
        <taxon>Bacillati</taxon>
        <taxon>Bacillota</taxon>
        <taxon>Bacilli</taxon>
        <taxon>Bacillales</taxon>
        <taxon>Paenibacillaceae</taxon>
        <taxon>Paenibacillus</taxon>
    </lineage>
</organism>
<dbReference type="AlphaFoldDB" id="A0A6B8RQE8"/>
<dbReference type="RefSeq" id="WP_155703322.1">
    <property type="nucleotide sequence ID" value="NZ_CP034235.1"/>
</dbReference>
<evidence type="ECO:0000313" key="2">
    <source>
        <dbReference type="Proteomes" id="UP000426246"/>
    </source>
</evidence>
<keyword evidence="2" id="KW-1185">Reference proteome</keyword>
<name>A0A6B8RQE8_9BACL</name>
<dbReference type="Proteomes" id="UP000426246">
    <property type="component" value="Chromosome"/>
</dbReference>
<dbReference type="OrthoDB" id="2361695at2"/>
<sequence length="76" mass="8663">MDLTENTLENADYIIDAIKTKLRMASGAALSAKQFDLEMYEDLKDIYDLVKSKPYFSVSEMDAIVLELGRLRKVTI</sequence>
<proteinExistence type="predicted"/>
<dbReference type="EMBL" id="CP034235">
    <property type="protein sequence ID" value="QGQ98219.1"/>
    <property type="molecule type" value="Genomic_DNA"/>
</dbReference>
<dbReference type="KEGG" id="ppsc:EHS13_26700"/>
<dbReference type="InterPro" id="IPR009507">
    <property type="entry name" value="UPF0435"/>
</dbReference>